<evidence type="ECO:0000313" key="5">
    <source>
        <dbReference type="EMBL" id="MFC3963931.1"/>
    </source>
</evidence>
<dbReference type="PROSITE" id="PS50110">
    <property type="entry name" value="RESPONSE_REGULATORY"/>
    <property type="match status" value="1"/>
</dbReference>
<gene>
    <name evidence="5" type="ORF">ACFO0B_18230</name>
</gene>
<dbReference type="SUPFAM" id="SSF46894">
    <property type="entry name" value="C-terminal effector domain of the bipartite response regulators"/>
    <property type="match status" value="1"/>
</dbReference>
<sequence>MLRIGVVEDHESQIIGLRAILAETDDLRLVAEGPTVAEMLAGAGDLDLVVLDLRLGDGSMPEDNVARLRAAGVECLVVSAAEEPYLVQSAARAGVLGVLRKSAKVDELVEAIRCAARGLQWTTMDWAAAIDLDDEFVAVRLSPREREVLRLYAMGESAQRVASAMGLALNTVNKYVQNIRERYAEAGLNANTKVELYQRALEEGIVPYPRRFWGRRR</sequence>
<name>A0ABV8DV80_9NOCA</name>
<proteinExistence type="predicted"/>
<keyword evidence="2" id="KW-0597">Phosphoprotein</keyword>
<dbReference type="SMART" id="SM00421">
    <property type="entry name" value="HTH_LUXR"/>
    <property type="match status" value="1"/>
</dbReference>
<dbReference type="InterPro" id="IPR011006">
    <property type="entry name" value="CheY-like_superfamily"/>
</dbReference>
<dbReference type="PROSITE" id="PS00622">
    <property type="entry name" value="HTH_LUXR_1"/>
    <property type="match status" value="1"/>
</dbReference>
<dbReference type="Proteomes" id="UP001595696">
    <property type="component" value="Unassembled WGS sequence"/>
</dbReference>
<organism evidence="5 6">
    <name type="scientific">Nocardia jiangsuensis</name>
    <dbReference type="NCBI Taxonomy" id="1691563"/>
    <lineage>
        <taxon>Bacteria</taxon>
        <taxon>Bacillati</taxon>
        <taxon>Actinomycetota</taxon>
        <taxon>Actinomycetes</taxon>
        <taxon>Mycobacteriales</taxon>
        <taxon>Nocardiaceae</taxon>
        <taxon>Nocardia</taxon>
    </lineage>
</organism>
<dbReference type="Gene3D" id="1.10.10.10">
    <property type="entry name" value="Winged helix-like DNA-binding domain superfamily/Winged helix DNA-binding domain"/>
    <property type="match status" value="1"/>
</dbReference>
<dbReference type="Pfam" id="PF00072">
    <property type="entry name" value="Response_reg"/>
    <property type="match status" value="1"/>
</dbReference>
<dbReference type="PANTHER" id="PTHR43214">
    <property type="entry name" value="TWO-COMPONENT RESPONSE REGULATOR"/>
    <property type="match status" value="1"/>
</dbReference>
<dbReference type="InterPro" id="IPR001789">
    <property type="entry name" value="Sig_transdc_resp-reg_receiver"/>
</dbReference>
<feature type="domain" description="Response regulatory" evidence="4">
    <location>
        <begin position="3"/>
        <end position="116"/>
    </location>
</feature>
<dbReference type="PRINTS" id="PR00038">
    <property type="entry name" value="HTHLUXR"/>
</dbReference>
<comment type="caution">
    <text evidence="5">The sequence shown here is derived from an EMBL/GenBank/DDBJ whole genome shotgun (WGS) entry which is preliminary data.</text>
</comment>
<dbReference type="InterPro" id="IPR036388">
    <property type="entry name" value="WH-like_DNA-bd_sf"/>
</dbReference>
<evidence type="ECO:0000256" key="2">
    <source>
        <dbReference type="PROSITE-ProRule" id="PRU00169"/>
    </source>
</evidence>
<dbReference type="InterPro" id="IPR016032">
    <property type="entry name" value="Sig_transdc_resp-reg_C-effctor"/>
</dbReference>
<dbReference type="InterPro" id="IPR039420">
    <property type="entry name" value="WalR-like"/>
</dbReference>
<keyword evidence="6" id="KW-1185">Reference proteome</keyword>
<dbReference type="PROSITE" id="PS50043">
    <property type="entry name" value="HTH_LUXR_2"/>
    <property type="match status" value="1"/>
</dbReference>
<dbReference type="SMART" id="SM00448">
    <property type="entry name" value="REC"/>
    <property type="match status" value="1"/>
</dbReference>
<dbReference type="Gene3D" id="3.40.50.2300">
    <property type="match status" value="1"/>
</dbReference>
<evidence type="ECO:0000259" key="3">
    <source>
        <dbReference type="PROSITE" id="PS50043"/>
    </source>
</evidence>
<dbReference type="EMBL" id="JBHSAX010000014">
    <property type="protein sequence ID" value="MFC3963931.1"/>
    <property type="molecule type" value="Genomic_DNA"/>
</dbReference>
<evidence type="ECO:0000259" key="4">
    <source>
        <dbReference type="PROSITE" id="PS50110"/>
    </source>
</evidence>
<reference evidence="6" key="1">
    <citation type="journal article" date="2019" name="Int. J. Syst. Evol. Microbiol.">
        <title>The Global Catalogue of Microorganisms (GCM) 10K type strain sequencing project: providing services to taxonomists for standard genome sequencing and annotation.</title>
        <authorList>
            <consortium name="The Broad Institute Genomics Platform"/>
            <consortium name="The Broad Institute Genome Sequencing Center for Infectious Disease"/>
            <person name="Wu L."/>
            <person name="Ma J."/>
        </authorList>
    </citation>
    <scope>NUCLEOTIDE SEQUENCE [LARGE SCALE GENOMIC DNA]</scope>
    <source>
        <strain evidence="6">CGMCC 4.7330</strain>
    </source>
</reference>
<protein>
    <submittedName>
        <fullName evidence="5">LuxR C-terminal-related transcriptional regulator</fullName>
    </submittedName>
</protein>
<evidence type="ECO:0000313" key="6">
    <source>
        <dbReference type="Proteomes" id="UP001595696"/>
    </source>
</evidence>
<dbReference type="SUPFAM" id="SSF52172">
    <property type="entry name" value="CheY-like"/>
    <property type="match status" value="1"/>
</dbReference>
<dbReference type="RefSeq" id="WP_378613658.1">
    <property type="nucleotide sequence ID" value="NZ_JBHSAX010000014.1"/>
</dbReference>
<feature type="domain" description="HTH luxR-type" evidence="3">
    <location>
        <begin position="134"/>
        <end position="204"/>
    </location>
</feature>
<dbReference type="Pfam" id="PF00196">
    <property type="entry name" value="GerE"/>
    <property type="match status" value="1"/>
</dbReference>
<keyword evidence="1" id="KW-0238">DNA-binding</keyword>
<accession>A0ABV8DV80</accession>
<dbReference type="CDD" id="cd06170">
    <property type="entry name" value="LuxR_C_like"/>
    <property type="match status" value="1"/>
</dbReference>
<evidence type="ECO:0000256" key="1">
    <source>
        <dbReference type="ARBA" id="ARBA00023125"/>
    </source>
</evidence>
<feature type="modified residue" description="4-aspartylphosphate" evidence="2">
    <location>
        <position position="52"/>
    </location>
</feature>
<dbReference type="InterPro" id="IPR000792">
    <property type="entry name" value="Tscrpt_reg_LuxR_C"/>
</dbReference>